<sequence length="66" mass="7829">MQVHFGLMFRGRMKHPGYLERAKMKRQAKYVIANHGGVEEEEDAEEEEEEETNTRLVRIINWHDGT</sequence>
<dbReference type="EMBL" id="UYSU01035490">
    <property type="protein sequence ID" value="VDL96235.1"/>
    <property type="molecule type" value="Genomic_DNA"/>
</dbReference>
<reference evidence="3" key="1">
    <citation type="submission" date="2016-06" db="UniProtKB">
        <authorList>
            <consortium name="WormBaseParasite"/>
        </authorList>
    </citation>
    <scope>IDENTIFICATION</scope>
</reference>
<name>A0A183T052_SCHSO</name>
<dbReference type="Proteomes" id="UP000275846">
    <property type="component" value="Unassembled WGS sequence"/>
</dbReference>
<reference evidence="1 2" key="2">
    <citation type="submission" date="2018-11" db="EMBL/GenBank/DDBJ databases">
        <authorList>
            <consortium name="Pathogen Informatics"/>
        </authorList>
    </citation>
    <scope>NUCLEOTIDE SEQUENCE [LARGE SCALE GENOMIC DNA]</scope>
    <source>
        <strain evidence="1 2">NST_G2</strain>
    </source>
</reference>
<gene>
    <name evidence="1" type="ORF">SSLN_LOCUS9850</name>
</gene>
<evidence type="ECO:0000313" key="3">
    <source>
        <dbReference type="WBParaSite" id="SSLN_0001021401-mRNA-1"/>
    </source>
</evidence>
<accession>A0A183T052</accession>
<organism evidence="3">
    <name type="scientific">Schistocephalus solidus</name>
    <name type="common">Tapeworm</name>
    <dbReference type="NCBI Taxonomy" id="70667"/>
    <lineage>
        <taxon>Eukaryota</taxon>
        <taxon>Metazoa</taxon>
        <taxon>Spiralia</taxon>
        <taxon>Lophotrochozoa</taxon>
        <taxon>Platyhelminthes</taxon>
        <taxon>Cestoda</taxon>
        <taxon>Eucestoda</taxon>
        <taxon>Diphyllobothriidea</taxon>
        <taxon>Diphyllobothriidae</taxon>
        <taxon>Schistocephalus</taxon>
    </lineage>
</organism>
<dbReference type="AlphaFoldDB" id="A0A183T052"/>
<protein>
    <submittedName>
        <fullName evidence="1 3">Uncharacterized protein</fullName>
    </submittedName>
</protein>
<evidence type="ECO:0000313" key="1">
    <source>
        <dbReference type="EMBL" id="VDL96235.1"/>
    </source>
</evidence>
<keyword evidence="2" id="KW-1185">Reference proteome</keyword>
<dbReference type="WBParaSite" id="SSLN_0001021401-mRNA-1">
    <property type="protein sequence ID" value="SSLN_0001021401-mRNA-1"/>
    <property type="gene ID" value="SSLN_0001021401"/>
</dbReference>
<evidence type="ECO:0000313" key="2">
    <source>
        <dbReference type="Proteomes" id="UP000275846"/>
    </source>
</evidence>
<proteinExistence type="predicted"/>